<dbReference type="GO" id="GO:0005834">
    <property type="term" value="C:heterotrimeric G-protein complex"/>
    <property type="evidence" value="ECO:0007669"/>
    <property type="project" value="InterPro"/>
</dbReference>
<dbReference type="GO" id="GO:0005737">
    <property type="term" value="C:cytoplasm"/>
    <property type="evidence" value="ECO:0007669"/>
    <property type="project" value="TreeGrafter"/>
</dbReference>
<dbReference type="PRINTS" id="PR00318">
    <property type="entry name" value="GPROTEINA"/>
</dbReference>
<organism evidence="8 9">
    <name type="scientific">Leucocoprinus birnbaumii</name>
    <dbReference type="NCBI Taxonomy" id="56174"/>
    <lineage>
        <taxon>Eukaryota</taxon>
        <taxon>Fungi</taxon>
        <taxon>Dikarya</taxon>
        <taxon>Basidiomycota</taxon>
        <taxon>Agaricomycotina</taxon>
        <taxon>Agaricomycetes</taxon>
        <taxon>Agaricomycetidae</taxon>
        <taxon>Agaricales</taxon>
        <taxon>Agaricineae</taxon>
        <taxon>Agaricaceae</taxon>
        <taxon>Leucocoprinus</taxon>
    </lineage>
</organism>
<dbReference type="InterPro" id="IPR002975">
    <property type="entry name" value="Fungi_Gprotein_alpha"/>
</dbReference>
<dbReference type="PANTHER" id="PTHR10218">
    <property type="entry name" value="GTP-BINDING PROTEIN ALPHA SUBUNIT"/>
    <property type="match status" value="1"/>
</dbReference>
<dbReference type="Pfam" id="PF00503">
    <property type="entry name" value="G-alpha"/>
    <property type="match status" value="1"/>
</dbReference>
<evidence type="ECO:0000256" key="4">
    <source>
        <dbReference type="ARBA" id="ARBA00023134"/>
    </source>
</evidence>
<name>A0AAD5YY07_9AGAR</name>
<feature type="binding site" evidence="6">
    <location>
        <begin position="163"/>
        <end position="169"/>
    </location>
    <ligand>
        <name>GTP</name>
        <dbReference type="ChEBI" id="CHEBI:37565"/>
    </ligand>
</feature>
<keyword evidence="2 7" id="KW-0479">Metal-binding</keyword>
<dbReference type="InterPro" id="IPR011025">
    <property type="entry name" value="GproteinA_insert"/>
</dbReference>
<dbReference type="Proteomes" id="UP001213000">
    <property type="component" value="Unassembled WGS sequence"/>
</dbReference>
<keyword evidence="7" id="KW-0460">Magnesium</keyword>
<dbReference type="Gene3D" id="1.10.400.10">
    <property type="entry name" value="GI Alpha 1, domain 2-like"/>
    <property type="match status" value="1"/>
</dbReference>
<reference evidence="8" key="1">
    <citation type="submission" date="2022-07" db="EMBL/GenBank/DDBJ databases">
        <title>Genome Sequence of Leucocoprinus birnbaumii.</title>
        <authorList>
            <person name="Buettner E."/>
        </authorList>
    </citation>
    <scope>NUCLEOTIDE SEQUENCE</scope>
    <source>
        <strain evidence="8">VT141</strain>
    </source>
</reference>
<evidence type="ECO:0000256" key="5">
    <source>
        <dbReference type="ARBA" id="ARBA00023224"/>
    </source>
</evidence>
<evidence type="ECO:0000313" key="9">
    <source>
        <dbReference type="Proteomes" id="UP001213000"/>
    </source>
</evidence>
<feature type="binding site" evidence="6">
    <location>
        <begin position="257"/>
        <end position="260"/>
    </location>
    <ligand>
        <name>GTP</name>
        <dbReference type="ChEBI" id="CHEBI:37565"/>
    </ligand>
</feature>
<keyword evidence="5" id="KW-0807">Transducer</keyword>
<dbReference type="SUPFAM" id="SSF52540">
    <property type="entry name" value="P-loop containing nucleoside triphosphate hydrolases"/>
    <property type="match status" value="1"/>
</dbReference>
<dbReference type="InterPro" id="IPR027417">
    <property type="entry name" value="P-loop_NTPase"/>
</dbReference>
<dbReference type="PRINTS" id="PR01241">
    <property type="entry name" value="GPROTEINAFNG"/>
</dbReference>
<dbReference type="InterPro" id="IPR001019">
    <property type="entry name" value="Gprotein_alpha_su"/>
</dbReference>
<dbReference type="PROSITE" id="PS51882">
    <property type="entry name" value="G_ALPHA"/>
    <property type="match status" value="1"/>
</dbReference>
<dbReference type="CDD" id="cd00066">
    <property type="entry name" value="G-alpha"/>
    <property type="match status" value="1"/>
</dbReference>
<dbReference type="Gene3D" id="3.40.50.300">
    <property type="entry name" value="P-loop containing nucleotide triphosphate hydrolases"/>
    <property type="match status" value="1"/>
</dbReference>
<keyword evidence="3 6" id="KW-0547">Nucleotide-binding</keyword>
<dbReference type="AlphaFoldDB" id="A0AAD5YY07"/>
<comment type="caution">
    <text evidence="8">The sequence shown here is derived from an EMBL/GenBank/DDBJ whole genome shotgun (WGS) entry which is preliminary data.</text>
</comment>
<dbReference type="GO" id="GO:0003924">
    <property type="term" value="F:GTPase activity"/>
    <property type="evidence" value="ECO:0007669"/>
    <property type="project" value="InterPro"/>
</dbReference>
<feature type="binding site" evidence="6">
    <location>
        <begin position="138"/>
        <end position="139"/>
    </location>
    <ligand>
        <name>GTP</name>
        <dbReference type="ChEBI" id="CHEBI:37565"/>
    </ligand>
</feature>
<dbReference type="FunFam" id="3.40.50.300:FF:000051">
    <property type="entry name" value="Guanine nucleotide-binding protein subunit alpha"/>
    <property type="match status" value="1"/>
</dbReference>
<dbReference type="GO" id="GO:0046872">
    <property type="term" value="F:metal ion binding"/>
    <property type="evidence" value="ECO:0007669"/>
    <property type="project" value="UniProtKB-KW"/>
</dbReference>
<dbReference type="SMART" id="SM00275">
    <property type="entry name" value="G_alpha"/>
    <property type="match status" value="1"/>
</dbReference>
<evidence type="ECO:0000256" key="7">
    <source>
        <dbReference type="PIRSR" id="PIRSR601019-2"/>
    </source>
</evidence>
<protein>
    <submittedName>
        <fullName evidence="8">Uncharacterized protein</fullName>
    </submittedName>
</protein>
<comment type="similarity">
    <text evidence="1">Belongs to the G-alpha family. G(q) subfamily.</text>
</comment>
<feature type="binding site" evidence="6">
    <location>
        <position position="313"/>
    </location>
    <ligand>
        <name>GTP</name>
        <dbReference type="ChEBI" id="CHEBI:37565"/>
    </ligand>
</feature>
<evidence type="ECO:0000256" key="2">
    <source>
        <dbReference type="ARBA" id="ARBA00022723"/>
    </source>
</evidence>
<feature type="binding site" evidence="7">
    <location>
        <position position="38"/>
    </location>
    <ligand>
        <name>Mg(2+)</name>
        <dbReference type="ChEBI" id="CHEBI:18420"/>
    </ligand>
</feature>
<dbReference type="GO" id="GO:0007188">
    <property type="term" value="P:adenylate cyclase-modulating G protein-coupled receptor signaling pathway"/>
    <property type="evidence" value="ECO:0007669"/>
    <property type="project" value="TreeGrafter"/>
</dbReference>
<proteinExistence type="inferred from homology"/>
<gene>
    <name evidence="8" type="ORF">NP233_g1371</name>
</gene>
<accession>A0AAD5YY07</accession>
<dbReference type="EMBL" id="JANIEX010000050">
    <property type="protein sequence ID" value="KAJ3575006.1"/>
    <property type="molecule type" value="Genomic_DNA"/>
</dbReference>
<dbReference type="PANTHER" id="PTHR10218:SF302">
    <property type="entry name" value="GUANINE NUCLEOTIDE-BINDING PROTEIN ALPHA-5 SUBUNIT"/>
    <property type="match status" value="1"/>
</dbReference>
<evidence type="ECO:0000256" key="6">
    <source>
        <dbReference type="PIRSR" id="PIRSR601019-1"/>
    </source>
</evidence>
<dbReference type="GO" id="GO:0031683">
    <property type="term" value="F:G-protein beta/gamma-subunit complex binding"/>
    <property type="evidence" value="ECO:0007669"/>
    <property type="project" value="InterPro"/>
</dbReference>
<evidence type="ECO:0000256" key="1">
    <source>
        <dbReference type="ARBA" id="ARBA00007976"/>
    </source>
</evidence>
<dbReference type="GO" id="GO:0001664">
    <property type="term" value="F:G protein-coupled receptor binding"/>
    <property type="evidence" value="ECO:0007669"/>
    <property type="project" value="InterPro"/>
</dbReference>
<evidence type="ECO:0000256" key="3">
    <source>
        <dbReference type="ARBA" id="ARBA00022741"/>
    </source>
</evidence>
<evidence type="ECO:0000313" key="8">
    <source>
        <dbReference type="EMBL" id="KAJ3575006.1"/>
    </source>
</evidence>
<dbReference type="SUPFAM" id="SSF47895">
    <property type="entry name" value="Transducin (alpha subunit), insertion domain"/>
    <property type="match status" value="1"/>
</dbReference>
<keyword evidence="4 6" id="KW-0342">GTP-binding</keyword>
<feature type="binding site" evidence="7">
    <location>
        <position position="169"/>
    </location>
    <ligand>
        <name>Mg(2+)</name>
        <dbReference type="ChEBI" id="CHEBI:18420"/>
    </ligand>
</feature>
<keyword evidence="9" id="KW-1185">Reference proteome</keyword>
<dbReference type="GO" id="GO:0005525">
    <property type="term" value="F:GTP binding"/>
    <property type="evidence" value="ECO:0007669"/>
    <property type="project" value="UniProtKB-KW"/>
</dbReference>
<sequence length="341" mass="38590">MGSSQSTNNQQSPCDNGSAKGKAGLKILLLGASDTGKSTVLKQMKLIYEGGYMQEEREGYKEIIFTNAVSSMRATLEAMVDLGLQVAPQNSRRKDVILSAPLHVESLSLTVIGAIENLWRDAAVRNAVQQSSEFQLGDSAAYFFENINRLGSYSYLPTDQDILRSMFRTTGVTEATFSAGQLTYNIYDFGGLRLQRKKWIHRFENADVVIFLVSLSEYDQVLQERADVNRIQESLTLFDSICNSRWFTNTSIILFLNKFDVFEEKLPRSRLEDYFPGYTGGNNVDAACDYILQRFLSLNQTTTKRIHAHFTVATDTQQMKFVLNSVQDILLLIHFRECNQL</sequence>